<evidence type="ECO:0000256" key="2">
    <source>
        <dbReference type="ARBA" id="ARBA00004584"/>
    </source>
</evidence>
<dbReference type="PANTHER" id="PTHR16040:SF7">
    <property type="entry name" value="AUSTRALIN, ISOFORM A-RELATED"/>
    <property type="match status" value="1"/>
</dbReference>
<keyword evidence="12" id="KW-1185">Reference proteome</keyword>
<dbReference type="GO" id="GO:0051301">
    <property type="term" value="P:cell division"/>
    <property type="evidence" value="ECO:0007669"/>
    <property type="project" value="UniProtKB-KW"/>
</dbReference>
<sequence>MATRTAARAQPPSSAQRKASARAPKTVILDDPPQDDLLDSAQLQALKEDFDLETASFLRSLVRKSDERLAALERHFADTLASLDDQVRALSLGRFVGEFGADPNAALRVLVEEKMRPPPISQVEQSARKRKRVLPVSPRGTLDDDDIFATSKKARNGGKGGQLFSSAAKKQTASVSRTGSLRSRNGAGLSPTSSRKPRLRLRPSTSTSSSSNNFVYRTNPLLPPTPAFRPTSSSSVKTPGGGGPGTQRRPRRGESIIMRSVNGSPLGEYVASDDDGGDGDGAIELDDLCDSSDERSEGGEDEDWDLMERNEASNVEHQSAGKTKKGGRAAKVASKGKAGAGTSAKNNKLTKSSSTRSVVVPPSSAAFDVALPAGAPSFEALKSKWMDDMRAKLAKAEMSDADRKRLEEVLLATDF</sequence>
<evidence type="ECO:0000256" key="1">
    <source>
        <dbReference type="ARBA" id="ARBA00004123"/>
    </source>
</evidence>
<accession>A0AAV5GX87</accession>
<name>A0AAV5GX87_9BASI</name>
<evidence type="ECO:0000256" key="7">
    <source>
        <dbReference type="ARBA" id="ARBA00023242"/>
    </source>
</evidence>
<dbReference type="GO" id="GO:0005634">
    <property type="term" value="C:nucleus"/>
    <property type="evidence" value="ECO:0007669"/>
    <property type="project" value="UniProtKB-SubCell"/>
</dbReference>
<protein>
    <recommendedName>
        <fullName evidence="13">Borealin N-terminal domain-containing protein</fullName>
    </recommendedName>
</protein>
<gene>
    <name evidence="11" type="ORF">Rhopal_007169-T1</name>
</gene>
<keyword evidence="6" id="KW-0498">Mitosis</keyword>
<proteinExistence type="inferred from homology"/>
<dbReference type="GO" id="GO:0000775">
    <property type="term" value="C:chromosome, centromeric region"/>
    <property type="evidence" value="ECO:0007669"/>
    <property type="project" value="UniProtKB-SubCell"/>
</dbReference>
<keyword evidence="5" id="KW-0132">Cell division</keyword>
<comment type="similarity">
    <text evidence="3">Belongs to the borealin family.</text>
</comment>
<evidence type="ECO:0000256" key="5">
    <source>
        <dbReference type="ARBA" id="ARBA00022618"/>
    </source>
</evidence>
<evidence type="ECO:0000313" key="11">
    <source>
        <dbReference type="EMBL" id="GJN94095.1"/>
    </source>
</evidence>
<evidence type="ECO:0000256" key="6">
    <source>
        <dbReference type="ARBA" id="ARBA00022776"/>
    </source>
</evidence>
<evidence type="ECO:0000256" key="3">
    <source>
        <dbReference type="ARBA" id="ARBA00009914"/>
    </source>
</evidence>
<evidence type="ECO:0008006" key="13">
    <source>
        <dbReference type="Google" id="ProtNLM"/>
    </source>
</evidence>
<evidence type="ECO:0000256" key="10">
    <source>
        <dbReference type="SAM" id="MobiDB-lite"/>
    </source>
</evidence>
<evidence type="ECO:0000256" key="4">
    <source>
        <dbReference type="ARBA" id="ARBA00022454"/>
    </source>
</evidence>
<feature type="region of interest" description="Disordered" evidence="10">
    <location>
        <begin position="1"/>
        <end position="34"/>
    </location>
</feature>
<comment type="subcellular location">
    <subcellularLocation>
        <location evidence="2">Chromosome</location>
        <location evidence="2">Centromere</location>
    </subcellularLocation>
    <subcellularLocation>
        <location evidence="1">Nucleus</location>
    </subcellularLocation>
</comment>
<feature type="region of interest" description="Disordered" evidence="10">
    <location>
        <begin position="119"/>
        <end position="358"/>
    </location>
</feature>
<reference evidence="11 12" key="1">
    <citation type="submission" date="2021-12" db="EMBL/GenBank/DDBJ databases">
        <title>High titer production of polyol ester of fatty acids by Rhodotorula paludigena BS15 towards product separation-free biomass refinery.</title>
        <authorList>
            <person name="Mano J."/>
            <person name="Ono H."/>
            <person name="Tanaka T."/>
            <person name="Naito K."/>
            <person name="Sushida H."/>
            <person name="Ike M."/>
            <person name="Tokuyasu K."/>
            <person name="Kitaoka M."/>
        </authorList>
    </citation>
    <scope>NUCLEOTIDE SEQUENCE [LARGE SCALE GENOMIC DNA]</scope>
    <source>
        <strain evidence="11 12">BS15</strain>
    </source>
</reference>
<dbReference type="AlphaFoldDB" id="A0AAV5GX87"/>
<keyword evidence="9" id="KW-0137">Centromere</keyword>
<dbReference type="Proteomes" id="UP001342314">
    <property type="component" value="Unassembled WGS sequence"/>
</dbReference>
<evidence type="ECO:0000256" key="9">
    <source>
        <dbReference type="ARBA" id="ARBA00023328"/>
    </source>
</evidence>
<feature type="compositionally biased region" description="Low complexity" evidence="10">
    <location>
        <begin position="329"/>
        <end position="345"/>
    </location>
</feature>
<feature type="compositionally biased region" description="Polar residues" evidence="10">
    <location>
        <begin position="163"/>
        <end position="183"/>
    </location>
</feature>
<keyword evidence="4" id="KW-0158">Chromosome</keyword>
<feature type="compositionally biased region" description="Low complexity" evidence="10">
    <location>
        <begin position="202"/>
        <end position="211"/>
    </location>
</feature>
<feature type="compositionally biased region" description="Acidic residues" evidence="10">
    <location>
        <begin position="271"/>
        <end position="291"/>
    </location>
</feature>
<evidence type="ECO:0000256" key="8">
    <source>
        <dbReference type="ARBA" id="ARBA00023306"/>
    </source>
</evidence>
<comment type="caution">
    <text evidence="11">The sequence shown here is derived from an EMBL/GenBank/DDBJ whole genome shotgun (WGS) entry which is preliminary data.</text>
</comment>
<dbReference type="PANTHER" id="PTHR16040">
    <property type="entry name" value="AUSTRALIN, ISOFORM A-RELATED"/>
    <property type="match status" value="1"/>
</dbReference>
<keyword evidence="8" id="KW-0131">Cell cycle</keyword>
<dbReference type="InterPro" id="IPR018867">
    <property type="entry name" value="Cell_div_borealin"/>
</dbReference>
<keyword evidence="7" id="KW-0539">Nucleus</keyword>
<evidence type="ECO:0000313" key="12">
    <source>
        <dbReference type="Proteomes" id="UP001342314"/>
    </source>
</evidence>
<dbReference type="EMBL" id="BQKY01000016">
    <property type="protein sequence ID" value="GJN94095.1"/>
    <property type="molecule type" value="Genomic_DNA"/>
</dbReference>
<organism evidence="11 12">
    <name type="scientific">Rhodotorula paludigena</name>
    <dbReference type="NCBI Taxonomy" id="86838"/>
    <lineage>
        <taxon>Eukaryota</taxon>
        <taxon>Fungi</taxon>
        <taxon>Dikarya</taxon>
        <taxon>Basidiomycota</taxon>
        <taxon>Pucciniomycotina</taxon>
        <taxon>Microbotryomycetes</taxon>
        <taxon>Sporidiobolales</taxon>
        <taxon>Sporidiobolaceae</taxon>
        <taxon>Rhodotorula</taxon>
    </lineage>
</organism>